<proteinExistence type="predicted"/>
<dbReference type="SUPFAM" id="SSF51735">
    <property type="entry name" value="NAD(P)-binding Rossmann-fold domains"/>
    <property type="match status" value="1"/>
</dbReference>
<keyword evidence="1" id="KW-0560">Oxidoreductase</keyword>
<reference evidence="2" key="1">
    <citation type="submission" date="2020-05" db="EMBL/GenBank/DDBJ databases">
        <title>Mycena genomes resolve the evolution of fungal bioluminescence.</title>
        <authorList>
            <person name="Tsai I.J."/>
        </authorList>
    </citation>
    <scope>NUCLEOTIDE SEQUENCE</scope>
    <source>
        <strain evidence="2">CCC161011</strain>
    </source>
</reference>
<dbReference type="Pfam" id="PF00106">
    <property type="entry name" value="adh_short"/>
    <property type="match status" value="1"/>
</dbReference>
<dbReference type="InterPro" id="IPR036291">
    <property type="entry name" value="NAD(P)-bd_dom_sf"/>
</dbReference>
<organism evidence="2 3">
    <name type="scientific">Mycena venus</name>
    <dbReference type="NCBI Taxonomy" id="2733690"/>
    <lineage>
        <taxon>Eukaryota</taxon>
        <taxon>Fungi</taxon>
        <taxon>Dikarya</taxon>
        <taxon>Basidiomycota</taxon>
        <taxon>Agaricomycotina</taxon>
        <taxon>Agaricomycetes</taxon>
        <taxon>Agaricomycetidae</taxon>
        <taxon>Agaricales</taxon>
        <taxon>Marasmiineae</taxon>
        <taxon>Mycenaceae</taxon>
        <taxon>Mycena</taxon>
    </lineage>
</organism>
<dbReference type="Proteomes" id="UP000620124">
    <property type="component" value="Unassembled WGS sequence"/>
</dbReference>
<accession>A0A8H6XIU8</accession>
<keyword evidence="3" id="KW-1185">Reference proteome</keyword>
<dbReference type="InterPro" id="IPR002347">
    <property type="entry name" value="SDR_fam"/>
</dbReference>
<sequence length="304" mass="32697">MPVNAAAALQNVSLAGQNKTAAVVGGTRGIGGGVARLLAKIGCSRIIILGRNEKQGKETVEVLKRLAPKGSNIAAEFIQGDLSDNKGINAVATSLQEIGDTGIDYLILCQNGSPAGLNIKDNDDGHDTAFAIQCISRVALAYTLTTRGGLAQNAIVMSICNQGQSLDDLSVDDLSLKTRLAAGPSAPALFMQQSKRDSTVLDSCFERYYSLFPGLVKTEEFDPNFAPGYIKWVMWLGIKLIGVSPDDYAHYPVYILASPKARSTLGSGKYFGRRLDPTPLGKWSQDPKNRKAMWEKMMQIIGEN</sequence>
<dbReference type="Gene3D" id="3.40.50.720">
    <property type="entry name" value="NAD(P)-binding Rossmann-like Domain"/>
    <property type="match status" value="1"/>
</dbReference>
<dbReference type="InterPro" id="IPR052228">
    <property type="entry name" value="Sec_Metab_Biosynth_Oxidored"/>
</dbReference>
<protein>
    <submittedName>
        <fullName evidence="2">NAD(P)-binding protein</fullName>
    </submittedName>
</protein>
<evidence type="ECO:0000313" key="3">
    <source>
        <dbReference type="Proteomes" id="UP000620124"/>
    </source>
</evidence>
<dbReference type="PANTHER" id="PTHR47534">
    <property type="entry name" value="YALI0E05731P"/>
    <property type="match status" value="1"/>
</dbReference>
<dbReference type="PANTHER" id="PTHR47534:SF3">
    <property type="entry name" value="ALCOHOL DEHYDROGENASE-LIKE C-TERMINAL DOMAIN-CONTAINING PROTEIN"/>
    <property type="match status" value="1"/>
</dbReference>
<dbReference type="AlphaFoldDB" id="A0A8H6XIU8"/>
<evidence type="ECO:0000313" key="2">
    <source>
        <dbReference type="EMBL" id="KAF7341150.1"/>
    </source>
</evidence>
<evidence type="ECO:0000256" key="1">
    <source>
        <dbReference type="ARBA" id="ARBA00023002"/>
    </source>
</evidence>
<dbReference type="GO" id="GO:0016491">
    <property type="term" value="F:oxidoreductase activity"/>
    <property type="evidence" value="ECO:0007669"/>
    <property type="project" value="UniProtKB-KW"/>
</dbReference>
<gene>
    <name evidence="2" type="ORF">MVEN_01849800</name>
</gene>
<dbReference type="EMBL" id="JACAZI010000018">
    <property type="protein sequence ID" value="KAF7341150.1"/>
    <property type="molecule type" value="Genomic_DNA"/>
</dbReference>
<name>A0A8H6XIU8_9AGAR</name>
<comment type="caution">
    <text evidence="2">The sequence shown here is derived from an EMBL/GenBank/DDBJ whole genome shotgun (WGS) entry which is preliminary data.</text>
</comment>
<dbReference type="OrthoDB" id="2898509at2759"/>